<keyword evidence="3" id="KW-1185">Reference proteome</keyword>
<organism evidence="2 3">
    <name type="scientific">Rhodoplanes roseus</name>
    <dbReference type="NCBI Taxonomy" id="29409"/>
    <lineage>
        <taxon>Bacteria</taxon>
        <taxon>Pseudomonadati</taxon>
        <taxon>Pseudomonadota</taxon>
        <taxon>Alphaproteobacteria</taxon>
        <taxon>Hyphomicrobiales</taxon>
        <taxon>Nitrobacteraceae</taxon>
        <taxon>Rhodoplanes</taxon>
    </lineage>
</organism>
<sequence>MPRITNHTRQTLDFVIPGKPKDGVPPTASVRPGETADIDVREDDPVLLGRIAAGAVSVDAKRPSKAATGAPA</sequence>
<feature type="region of interest" description="Disordered" evidence="1">
    <location>
        <begin position="14"/>
        <end position="38"/>
    </location>
</feature>
<evidence type="ECO:0000313" key="2">
    <source>
        <dbReference type="EMBL" id="RAI44706.1"/>
    </source>
</evidence>
<evidence type="ECO:0000256" key="1">
    <source>
        <dbReference type="SAM" id="MobiDB-lite"/>
    </source>
</evidence>
<gene>
    <name evidence="2" type="ORF">CH341_07770</name>
</gene>
<proteinExistence type="predicted"/>
<dbReference type="EMBL" id="NPEX01000036">
    <property type="protein sequence ID" value="RAI44706.1"/>
    <property type="molecule type" value="Genomic_DNA"/>
</dbReference>
<dbReference type="RefSeq" id="WP_111418468.1">
    <property type="nucleotide sequence ID" value="NZ_NPEX01000036.1"/>
</dbReference>
<protein>
    <submittedName>
        <fullName evidence="2">Uncharacterized protein</fullName>
    </submittedName>
</protein>
<evidence type="ECO:0000313" key="3">
    <source>
        <dbReference type="Proteomes" id="UP000249130"/>
    </source>
</evidence>
<reference evidence="2 3" key="1">
    <citation type="submission" date="2017-07" db="EMBL/GenBank/DDBJ databases">
        <title>Draft Genome Sequences of Select Purple Nonsulfur Bacteria.</title>
        <authorList>
            <person name="Lasarre B."/>
            <person name="Mckinlay J.B."/>
        </authorList>
    </citation>
    <scope>NUCLEOTIDE SEQUENCE [LARGE SCALE GENOMIC DNA]</scope>
    <source>
        <strain evidence="2 3">DSM 5909</strain>
    </source>
</reference>
<name>A0A327L2I6_9BRAD</name>
<accession>A0A327L2I6</accession>
<dbReference type="AlphaFoldDB" id="A0A327L2I6"/>
<dbReference type="Proteomes" id="UP000249130">
    <property type="component" value="Unassembled WGS sequence"/>
</dbReference>
<comment type="caution">
    <text evidence="2">The sequence shown here is derived from an EMBL/GenBank/DDBJ whole genome shotgun (WGS) entry which is preliminary data.</text>
</comment>